<organism evidence="1">
    <name type="scientific">Gaeumannomyces tritici (strain R3-111a-1)</name>
    <name type="common">Wheat and barley take-all root rot fungus</name>
    <name type="synonym">Gaeumannomyces graminis var. tritici</name>
    <dbReference type="NCBI Taxonomy" id="644352"/>
    <lineage>
        <taxon>Eukaryota</taxon>
        <taxon>Fungi</taxon>
        <taxon>Dikarya</taxon>
        <taxon>Ascomycota</taxon>
        <taxon>Pezizomycotina</taxon>
        <taxon>Sordariomycetes</taxon>
        <taxon>Sordariomycetidae</taxon>
        <taxon>Magnaporthales</taxon>
        <taxon>Magnaporthaceae</taxon>
        <taxon>Gaeumannomyces</taxon>
    </lineage>
</organism>
<dbReference type="Pfam" id="PF05721">
    <property type="entry name" value="PhyH"/>
    <property type="match status" value="1"/>
</dbReference>
<reference evidence="1" key="2">
    <citation type="submission" date="2010-07" db="EMBL/GenBank/DDBJ databases">
        <authorList>
            <consortium name="The Broad Institute Genome Sequencing Platform"/>
            <consortium name="Broad Institute Genome Sequencing Center for Infectious Disease"/>
            <person name="Ma L.-J."/>
            <person name="Dead R."/>
            <person name="Young S."/>
            <person name="Zeng Q."/>
            <person name="Koehrsen M."/>
            <person name="Alvarado L."/>
            <person name="Berlin A."/>
            <person name="Chapman S.B."/>
            <person name="Chen Z."/>
            <person name="Freedman E."/>
            <person name="Gellesch M."/>
            <person name="Goldberg J."/>
            <person name="Griggs A."/>
            <person name="Gujja S."/>
            <person name="Heilman E.R."/>
            <person name="Heiman D."/>
            <person name="Hepburn T."/>
            <person name="Howarth C."/>
            <person name="Jen D."/>
            <person name="Larson L."/>
            <person name="Mehta T."/>
            <person name="Neiman D."/>
            <person name="Pearson M."/>
            <person name="Roberts A."/>
            <person name="Saif S."/>
            <person name="Shea T."/>
            <person name="Shenoy N."/>
            <person name="Sisk P."/>
            <person name="Stolte C."/>
            <person name="Sykes S."/>
            <person name="Walk T."/>
            <person name="White J."/>
            <person name="Yandava C."/>
            <person name="Haas B."/>
            <person name="Nusbaum C."/>
            <person name="Birren B."/>
        </authorList>
    </citation>
    <scope>NUCLEOTIDE SEQUENCE</scope>
    <source>
        <strain evidence="1">R3-111a-1</strain>
    </source>
</reference>
<dbReference type="VEuPathDB" id="FungiDB:GGTG_00800"/>
<keyword evidence="3" id="KW-1185">Reference proteome</keyword>
<reference evidence="1" key="3">
    <citation type="submission" date="2010-09" db="EMBL/GenBank/DDBJ databases">
        <title>Annotation of Gaeumannomyces graminis var. tritici R3-111a-1.</title>
        <authorList>
            <consortium name="The Broad Institute Genome Sequencing Platform"/>
            <person name="Ma L.-J."/>
            <person name="Dead R."/>
            <person name="Young S.K."/>
            <person name="Zeng Q."/>
            <person name="Gargeya S."/>
            <person name="Fitzgerald M."/>
            <person name="Haas B."/>
            <person name="Abouelleil A."/>
            <person name="Alvarado L."/>
            <person name="Arachchi H.M."/>
            <person name="Berlin A."/>
            <person name="Brown A."/>
            <person name="Chapman S.B."/>
            <person name="Chen Z."/>
            <person name="Dunbar C."/>
            <person name="Freedman E."/>
            <person name="Gearin G."/>
            <person name="Gellesch M."/>
            <person name="Goldberg J."/>
            <person name="Griggs A."/>
            <person name="Gujja S."/>
            <person name="Heiman D."/>
            <person name="Howarth C."/>
            <person name="Larson L."/>
            <person name="Lui A."/>
            <person name="MacDonald P.J.P."/>
            <person name="Mehta T."/>
            <person name="Montmayeur A."/>
            <person name="Murphy C."/>
            <person name="Neiman D."/>
            <person name="Pearson M."/>
            <person name="Priest M."/>
            <person name="Roberts A."/>
            <person name="Saif S."/>
            <person name="Shea T."/>
            <person name="Shenoy N."/>
            <person name="Sisk P."/>
            <person name="Stolte C."/>
            <person name="Sykes S."/>
            <person name="Yandava C."/>
            <person name="Wortman J."/>
            <person name="Nusbaum C."/>
            <person name="Birren B."/>
        </authorList>
    </citation>
    <scope>NUCLEOTIDE SEQUENCE</scope>
    <source>
        <strain evidence="1">R3-111a-1</strain>
    </source>
</reference>
<dbReference type="PANTHER" id="PTHR40470:SF1">
    <property type="entry name" value="PHYTANOYL-COA DIOXYGENASE FAMILY PROTEIN (AFU_ORTHOLOGUE AFUA_2G15850)"/>
    <property type="match status" value="1"/>
</dbReference>
<evidence type="ECO:0008006" key="4">
    <source>
        <dbReference type="Google" id="ProtNLM"/>
    </source>
</evidence>
<evidence type="ECO:0000313" key="1">
    <source>
        <dbReference type="EMBL" id="EJT80806.1"/>
    </source>
</evidence>
<protein>
    <recommendedName>
        <fullName evidence="4">Phytanoyl-CoA dioxygenase</fullName>
    </recommendedName>
</protein>
<dbReference type="EMBL" id="GL385395">
    <property type="protein sequence ID" value="EJT80806.1"/>
    <property type="molecule type" value="Genomic_DNA"/>
</dbReference>
<dbReference type="GeneID" id="20341258"/>
<dbReference type="OrthoDB" id="2106152at2759"/>
<reference evidence="2" key="5">
    <citation type="submission" date="2018-04" db="UniProtKB">
        <authorList>
            <consortium name="EnsemblFungi"/>
        </authorList>
    </citation>
    <scope>IDENTIFICATION</scope>
    <source>
        <strain evidence="2">R3-111a-1</strain>
    </source>
</reference>
<dbReference type="STRING" id="644352.J3NHR3"/>
<reference evidence="2" key="4">
    <citation type="journal article" date="2015" name="G3 (Bethesda)">
        <title>Genome sequences of three phytopathogenic species of the Magnaporthaceae family of fungi.</title>
        <authorList>
            <person name="Okagaki L.H."/>
            <person name="Nunes C.C."/>
            <person name="Sailsbery J."/>
            <person name="Clay B."/>
            <person name="Brown D."/>
            <person name="John T."/>
            <person name="Oh Y."/>
            <person name="Young N."/>
            <person name="Fitzgerald M."/>
            <person name="Haas B.J."/>
            <person name="Zeng Q."/>
            <person name="Young S."/>
            <person name="Adiconis X."/>
            <person name="Fan L."/>
            <person name="Levin J.Z."/>
            <person name="Mitchell T.K."/>
            <person name="Okubara P.A."/>
            <person name="Farman M.L."/>
            <person name="Kohn L.M."/>
            <person name="Birren B."/>
            <person name="Ma L.-J."/>
            <person name="Dean R.A."/>
        </authorList>
    </citation>
    <scope>NUCLEOTIDE SEQUENCE</scope>
    <source>
        <strain evidence="2">R3-111a-1</strain>
    </source>
</reference>
<name>J3NHR3_GAET3</name>
<reference evidence="3" key="1">
    <citation type="submission" date="2010-07" db="EMBL/GenBank/DDBJ databases">
        <title>The genome sequence of Gaeumannomyces graminis var. tritici strain R3-111a-1.</title>
        <authorList>
            <consortium name="The Broad Institute Genome Sequencing Platform"/>
            <person name="Ma L.-J."/>
            <person name="Dead R."/>
            <person name="Young S."/>
            <person name="Zeng Q."/>
            <person name="Koehrsen M."/>
            <person name="Alvarado L."/>
            <person name="Berlin A."/>
            <person name="Chapman S.B."/>
            <person name="Chen Z."/>
            <person name="Freedman E."/>
            <person name="Gellesch M."/>
            <person name="Goldberg J."/>
            <person name="Griggs A."/>
            <person name="Gujja S."/>
            <person name="Heilman E.R."/>
            <person name="Heiman D."/>
            <person name="Hepburn T."/>
            <person name="Howarth C."/>
            <person name="Jen D."/>
            <person name="Larson L."/>
            <person name="Mehta T."/>
            <person name="Neiman D."/>
            <person name="Pearson M."/>
            <person name="Roberts A."/>
            <person name="Saif S."/>
            <person name="Shea T."/>
            <person name="Shenoy N."/>
            <person name="Sisk P."/>
            <person name="Stolte C."/>
            <person name="Sykes S."/>
            <person name="Walk T."/>
            <person name="White J."/>
            <person name="Yandava C."/>
            <person name="Haas B."/>
            <person name="Nusbaum C."/>
            <person name="Birren B."/>
        </authorList>
    </citation>
    <scope>NUCLEOTIDE SEQUENCE [LARGE SCALE GENOMIC DNA]</scope>
    <source>
        <strain evidence="3">R3-111a-1</strain>
    </source>
</reference>
<dbReference type="Proteomes" id="UP000006039">
    <property type="component" value="Unassembled WGS sequence"/>
</dbReference>
<dbReference type="RefSeq" id="XP_009216815.1">
    <property type="nucleotide sequence ID" value="XM_009218551.1"/>
</dbReference>
<dbReference type="PANTHER" id="PTHR40470">
    <property type="entry name" value="PHYTANOYL-COA DIOXYGENASE FAMILY PROTEIN (AFU_ORTHOLOGUE AFUA_2G15850)"/>
    <property type="match status" value="1"/>
</dbReference>
<dbReference type="EnsemblFungi" id="EJT80806">
    <property type="protein sequence ID" value="EJT80806"/>
    <property type="gene ID" value="GGTG_00800"/>
</dbReference>
<dbReference type="eggNOG" id="ENOG502RXJG">
    <property type="taxonomic scope" value="Eukaryota"/>
</dbReference>
<dbReference type="AlphaFoldDB" id="J3NHR3"/>
<dbReference type="SUPFAM" id="SSF51197">
    <property type="entry name" value="Clavaminate synthase-like"/>
    <property type="match status" value="1"/>
</dbReference>
<dbReference type="Gene3D" id="2.60.120.620">
    <property type="entry name" value="q2cbj1_9rhob like domain"/>
    <property type="match status" value="1"/>
</dbReference>
<proteinExistence type="predicted"/>
<dbReference type="HOGENOM" id="CLU_056749_0_0_1"/>
<evidence type="ECO:0000313" key="2">
    <source>
        <dbReference type="EnsemblFungi" id="EJT80806"/>
    </source>
</evidence>
<dbReference type="InterPro" id="IPR008775">
    <property type="entry name" value="Phytyl_CoA_dOase-like"/>
</dbReference>
<evidence type="ECO:0000313" key="3">
    <source>
        <dbReference type="Proteomes" id="UP000006039"/>
    </source>
</evidence>
<sequence>MKMASSESSLRTQLDRDGFVVLRQVLDGPTLQALREAAANATALARAGGWKHIRTVGKQFPPWPETPDADAGGIWGVQHLLHPDMPGRDVFARAYFSDAVLGPTRELMRHDVDATPVTDDDLVMELFNMLVTPGRAFELRWHRDDIPADATAEQELARLSASAHHHVQYNLALLDDDDDSLVVVPGSHVRARTPAERAAGPYEVGLEGETRVRLGAGDVVFYDNNVLHRGVYDPARERATLHGSVGRAGAGLAARARNVLQHGVGEWVGRCGFEGLGAEGAPERRRAEAMRDGLVRLGRDCGGDVGFSLEG</sequence>
<accession>J3NHR3</accession>
<gene>
    <name evidence="2" type="primary">20341258</name>
    <name evidence="1" type="ORF">GGTG_00800</name>
</gene>